<dbReference type="GO" id="GO:0052621">
    <property type="term" value="F:diguanylate cyclase activity"/>
    <property type="evidence" value="ECO:0007669"/>
    <property type="project" value="UniProtKB-EC"/>
</dbReference>
<keyword evidence="3" id="KW-0812">Transmembrane</keyword>
<dbReference type="InterPro" id="IPR029787">
    <property type="entry name" value="Nucleotide_cyclase"/>
</dbReference>
<sequence length="413" mass="45439">MFFARKNLFSATDAFPLTDAVLEFDDSSSAASTAVRPGRRALDGLGPRGDWHERKKWWAVGGLISLYALALLGFYVLDMVAGEALAVLAAMVVVGFVAFWLVLRADVQQKIRLRHLQLAIVSTAIGGMLVVFYLAPVTQILFAPFMFVAVAYGIFTVPRRTLLALTAVVLVAYAAVIGLHHSHQHNAALLRLELLHLLALAVSVPAFIVLMGRVQHLYRSLYRASRKIKNIQEDAQRDTLLGCFNRRYILAALEEQKQLADESGIPLCLAVLDIDHFKRINDELGHLGGDEVLRTFARIAQQGVRGGDLFGRYGGEEFLLIFPATSLLPALNTCERIRAQVETHAWSGLLKGRVTVSIGVTQYVLGESVLEFFSRADTAMYMAKEGGRNQVVVEEPIAKGDSLLSEHSGHAFL</sequence>
<dbReference type="FunFam" id="3.30.70.270:FF:000001">
    <property type="entry name" value="Diguanylate cyclase domain protein"/>
    <property type="match status" value="1"/>
</dbReference>
<dbReference type="PANTHER" id="PTHR45138:SF9">
    <property type="entry name" value="DIGUANYLATE CYCLASE DGCM-RELATED"/>
    <property type="match status" value="1"/>
</dbReference>
<dbReference type="InterPro" id="IPR043128">
    <property type="entry name" value="Rev_trsase/Diguanyl_cyclase"/>
</dbReference>
<dbReference type="PANTHER" id="PTHR45138">
    <property type="entry name" value="REGULATORY COMPONENTS OF SENSORY TRANSDUCTION SYSTEM"/>
    <property type="match status" value="1"/>
</dbReference>
<dbReference type="InterPro" id="IPR000160">
    <property type="entry name" value="GGDEF_dom"/>
</dbReference>
<feature type="domain" description="GGDEF" evidence="4">
    <location>
        <begin position="265"/>
        <end position="396"/>
    </location>
</feature>
<dbReference type="AlphaFoldDB" id="A0A235EHB6"/>
<dbReference type="RefSeq" id="WP_094291441.1">
    <property type="nucleotide sequence ID" value="NZ_NOIG01000012.1"/>
</dbReference>
<dbReference type="SUPFAM" id="SSF55073">
    <property type="entry name" value="Nucleotide cyclase"/>
    <property type="match status" value="1"/>
</dbReference>
<feature type="transmembrane region" description="Helical" evidence="3">
    <location>
        <begin position="194"/>
        <end position="214"/>
    </location>
</feature>
<protein>
    <recommendedName>
        <fullName evidence="1">diguanylate cyclase</fullName>
        <ecNumber evidence="1">2.7.7.65</ecNumber>
    </recommendedName>
</protein>
<comment type="caution">
    <text evidence="5">The sequence shown here is derived from an EMBL/GenBank/DDBJ whole genome shotgun (WGS) entry which is preliminary data.</text>
</comment>
<keyword evidence="6" id="KW-1185">Reference proteome</keyword>
<dbReference type="EC" id="2.7.7.65" evidence="1"/>
<dbReference type="NCBIfam" id="TIGR00254">
    <property type="entry name" value="GGDEF"/>
    <property type="match status" value="1"/>
</dbReference>
<feature type="transmembrane region" description="Helical" evidence="3">
    <location>
        <begin position="162"/>
        <end position="182"/>
    </location>
</feature>
<evidence type="ECO:0000313" key="6">
    <source>
        <dbReference type="Proteomes" id="UP000215441"/>
    </source>
</evidence>
<evidence type="ECO:0000259" key="4">
    <source>
        <dbReference type="PROSITE" id="PS50887"/>
    </source>
</evidence>
<reference evidence="5 6" key="1">
    <citation type="submission" date="2017-07" db="EMBL/GenBank/DDBJ databases">
        <title>Acidovorax KNDSW TSA 6 genome sequence and assembly.</title>
        <authorList>
            <person name="Mayilraj S."/>
        </authorList>
    </citation>
    <scope>NUCLEOTIDE SEQUENCE [LARGE SCALE GENOMIC DNA]</scope>
    <source>
        <strain evidence="5 6">KNDSW-TSA6</strain>
    </source>
</reference>
<evidence type="ECO:0000256" key="2">
    <source>
        <dbReference type="ARBA" id="ARBA00034247"/>
    </source>
</evidence>
<dbReference type="EMBL" id="NOIG01000012">
    <property type="protein sequence ID" value="OYD48442.1"/>
    <property type="molecule type" value="Genomic_DNA"/>
</dbReference>
<evidence type="ECO:0000256" key="3">
    <source>
        <dbReference type="SAM" id="Phobius"/>
    </source>
</evidence>
<organism evidence="5 6">
    <name type="scientific">Acidovorax kalamii</name>
    <dbReference type="NCBI Taxonomy" id="2004485"/>
    <lineage>
        <taxon>Bacteria</taxon>
        <taxon>Pseudomonadati</taxon>
        <taxon>Pseudomonadota</taxon>
        <taxon>Betaproteobacteria</taxon>
        <taxon>Burkholderiales</taxon>
        <taxon>Comamonadaceae</taxon>
        <taxon>Acidovorax</taxon>
    </lineage>
</organism>
<comment type="catalytic activity">
    <reaction evidence="2">
        <text>2 GTP = 3',3'-c-di-GMP + 2 diphosphate</text>
        <dbReference type="Rhea" id="RHEA:24898"/>
        <dbReference type="ChEBI" id="CHEBI:33019"/>
        <dbReference type="ChEBI" id="CHEBI:37565"/>
        <dbReference type="ChEBI" id="CHEBI:58805"/>
        <dbReference type="EC" id="2.7.7.65"/>
    </reaction>
</comment>
<evidence type="ECO:0000256" key="1">
    <source>
        <dbReference type="ARBA" id="ARBA00012528"/>
    </source>
</evidence>
<dbReference type="OrthoDB" id="9813903at2"/>
<dbReference type="Gene3D" id="3.30.70.270">
    <property type="match status" value="1"/>
</dbReference>
<dbReference type="Pfam" id="PF00990">
    <property type="entry name" value="GGDEF"/>
    <property type="match status" value="1"/>
</dbReference>
<dbReference type="CDD" id="cd01949">
    <property type="entry name" value="GGDEF"/>
    <property type="match status" value="1"/>
</dbReference>
<feature type="transmembrane region" description="Helical" evidence="3">
    <location>
        <begin position="140"/>
        <end position="157"/>
    </location>
</feature>
<proteinExistence type="predicted"/>
<keyword evidence="3" id="KW-1133">Transmembrane helix</keyword>
<dbReference type="InterPro" id="IPR050469">
    <property type="entry name" value="Diguanylate_Cyclase"/>
</dbReference>
<gene>
    <name evidence="5" type="ORF">CBY09_20680</name>
</gene>
<evidence type="ECO:0000313" key="5">
    <source>
        <dbReference type="EMBL" id="OYD48442.1"/>
    </source>
</evidence>
<dbReference type="PROSITE" id="PS50887">
    <property type="entry name" value="GGDEF"/>
    <property type="match status" value="1"/>
</dbReference>
<keyword evidence="3" id="KW-0472">Membrane</keyword>
<dbReference type="Proteomes" id="UP000215441">
    <property type="component" value="Unassembled WGS sequence"/>
</dbReference>
<accession>A0A235EHB6</accession>
<name>A0A235EHB6_9BURK</name>
<dbReference type="SMART" id="SM00267">
    <property type="entry name" value="GGDEF"/>
    <property type="match status" value="1"/>
</dbReference>
<feature type="transmembrane region" description="Helical" evidence="3">
    <location>
        <begin position="83"/>
        <end position="103"/>
    </location>
</feature>
<feature type="transmembrane region" description="Helical" evidence="3">
    <location>
        <begin position="57"/>
        <end position="77"/>
    </location>
</feature>
<feature type="transmembrane region" description="Helical" evidence="3">
    <location>
        <begin position="115"/>
        <end position="134"/>
    </location>
</feature>